<evidence type="ECO:0000259" key="2">
    <source>
        <dbReference type="Pfam" id="PF03372"/>
    </source>
</evidence>
<dbReference type="InterPro" id="IPR005135">
    <property type="entry name" value="Endo/exonuclease/phosphatase"/>
</dbReference>
<feature type="domain" description="Endonuclease/exonuclease/phosphatase" evidence="2">
    <location>
        <begin position="99"/>
        <end position="283"/>
    </location>
</feature>
<dbReference type="KEGG" id="fek:C1H87_13310"/>
<dbReference type="Pfam" id="PF03372">
    <property type="entry name" value="Exo_endo_phos"/>
    <property type="match status" value="1"/>
</dbReference>
<dbReference type="GO" id="GO:0003824">
    <property type="term" value="F:catalytic activity"/>
    <property type="evidence" value="ECO:0007669"/>
    <property type="project" value="InterPro"/>
</dbReference>
<dbReference type="EMBL" id="CP025791">
    <property type="protein sequence ID" value="AUP79632.1"/>
    <property type="molecule type" value="Genomic_DNA"/>
</dbReference>
<dbReference type="SUPFAM" id="SSF56219">
    <property type="entry name" value="DNase I-like"/>
    <property type="match status" value="1"/>
</dbReference>
<evidence type="ECO:0000313" key="4">
    <source>
        <dbReference type="Proteomes" id="UP000235826"/>
    </source>
</evidence>
<dbReference type="OrthoDB" id="1434565at2"/>
<feature type="transmembrane region" description="Helical" evidence="1">
    <location>
        <begin position="7"/>
        <end position="27"/>
    </location>
</feature>
<feature type="transmembrane region" description="Helical" evidence="1">
    <location>
        <begin position="64"/>
        <end position="81"/>
    </location>
</feature>
<keyword evidence="1" id="KW-1133">Transmembrane helix</keyword>
<protein>
    <recommendedName>
        <fullName evidence="2">Endonuclease/exonuclease/phosphatase domain-containing protein</fullName>
    </recommendedName>
</protein>
<gene>
    <name evidence="3" type="ORF">C1H87_13310</name>
</gene>
<sequence length="292" mass="34168">MLKGLKRLFSVINVVIIIALLAIHFVLKESSLQTSLYFYSFPLPVIIIVVLILAIFLKRGLKKYNLWLAAILMIVWLGRSFKVHISETVNERDLEVVFWNASHERNFQDVFNKSDSIPDVVVLAEYHGKILEETKLKYSDRYFYKHPTRRIGICSNRPINIKEIILSKYESTVIRFETNDVNFYVVDVSGSMDVPRNWELGFVNKSITQTKRTIVLGDFNVPYESKYLEDLKTDFNHAFSEKGNGFMETWFWNIPLLSLDHIWVSKDLEILKTEKIGTFKSDHSMIKTFIRK</sequence>
<name>A0A2K9PRD9_9FLAO</name>
<evidence type="ECO:0000313" key="3">
    <source>
        <dbReference type="EMBL" id="AUP79632.1"/>
    </source>
</evidence>
<keyword evidence="1" id="KW-0472">Membrane</keyword>
<organism evidence="3 4">
    <name type="scientific">Flavivirga eckloniae</name>
    <dbReference type="NCBI Taxonomy" id="1803846"/>
    <lineage>
        <taxon>Bacteria</taxon>
        <taxon>Pseudomonadati</taxon>
        <taxon>Bacteroidota</taxon>
        <taxon>Flavobacteriia</taxon>
        <taxon>Flavobacteriales</taxon>
        <taxon>Flavobacteriaceae</taxon>
        <taxon>Flavivirga</taxon>
    </lineage>
</organism>
<keyword evidence="1" id="KW-0812">Transmembrane</keyword>
<feature type="transmembrane region" description="Helical" evidence="1">
    <location>
        <begin position="39"/>
        <end position="57"/>
    </location>
</feature>
<evidence type="ECO:0000256" key="1">
    <source>
        <dbReference type="SAM" id="Phobius"/>
    </source>
</evidence>
<dbReference type="RefSeq" id="WP_102756285.1">
    <property type="nucleotide sequence ID" value="NZ_CP025791.1"/>
</dbReference>
<dbReference type="AlphaFoldDB" id="A0A2K9PRD9"/>
<dbReference type="InterPro" id="IPR036691">
    <property type="entry name" value="Endo/exonu/phosph_ase_sf"/>
</dbReference>
<dbReference type="Gene3D" id="3.60.10.10">
    <property type="entry name" value="Endonuclease/exonuclease/phosphatase"/>
    <property type="match status" value="1"/>
</dbReference>
<accession>A0A2K9PRD9</accession>
<reference evidence="3 4" key="1">
    <citation type="submission" date="2018-01" db="EMBL/GenBank/DDBJ databases">
        <title>Complete genome sequence of Flavivirga eckloniae ECD14 isolated from seaweed Ecklonia cava.</title>
        <authorList>
            <person name="Lee J.H."/>
            <person name="Baik K.S."/>
            <person name="Seong C.N."/>
        </authorList>
    </citation>
    <scope>NUCLEOTIDE SEQUENCE [LARGE SCALE GENOMIC DNA]</scope>
    <source>
        <strain evidence="3 4">ECD14</strain>
    </source>
</reference>
<keyword evidence="4" id="KW-1185">Reference proteome</keyword>
<proteinExistence type="predicted"/>
<dbReference type="Proteomes" id="UP000235826">
    <property type="component" value="Chromosome"/>
</dbReference>